<keyword evidence="2" id="KW-0812">Transmembrane</keyword>
<feature type="region of interest" description="Disordered" evidence="1">
    <location>
        <begin position="398"/>
        <end position="496"/>
    </location>
</feature>
<feature type="transmembrane region" description="Helical" evidence="2">
    <location>
        <begin position="309"/>
        <end position="330"/>
    </location>
</feature>
<feature type="transmembrane region" description="Helical" evidence="2">
    <location>
        <begin position="212"/>
        <end position="231"/>
    </location>
</feature>
<feature type="compositionally biased region" description="Acidic residues" evidence="1">
    <location>
        <begin position="444"/>
        <end position="454"/>
    </location>
</feature>
<name>A0ABQ8UAJ0_9EUKA</name>
<keyword evidence="2" id="KW-0472">Membrane</keyword>
<proteinExistence type="predicted"/>
<feature type="compositionally biased region" description="Basic and acidic residues" evidence="1">
    <location>
        <begin position="473"/>
        <end position="496"/>
    </location>
</feature>
<gene>
    <name evidence="4" type="ORF">PAPYR_8494</name>
</gene>
<keyword evidence="2" id="KW-1133">Transmembrane helix</keyword>
<dbReference type="Proteomes" id="UP001141327">
    <property type="component" value="Unassembled WGS sequence"/>
</dbReference>
<feature type="signal peptide" evidence="3">
    <location>
        <begin position="1"/>
        <end position="22"/>
    </location>
</feature>
<protein>
    <submittedName>
        <fullName evidence="4">Uncharacterized protein</fullName>
    </submittedName>
</protein>
<evidence type="ECO:0000313" key="4">
    <source>
        <dbReference type="EMBL" id="KAJ4456314.1"/>
    </source>
</evidence>
<feature type="transmembrane region" description="Helical" evidence="2">
    <location>
        <begin position="243"/>
        <end position="264"/>
    </location>
</feature>
<feature type="chain" id="PRO_5046810686" evidence="3">
    <location>
        <begin position="23"/>
        <end position="496"/>
    </location>
</feature>
<comment type="caution">
    <text evidence="4">The sequence shown here is derived from an EMBL/GenBank/DDBJ whole genome shotgun (WGS) entry which is preliminary data.</text>
</comment>
<feature type="compositionally biased region" description="Basic residues" evidence="1">
    <location>
        <begin position="401"/>
        <end position="410"/>
    </location>
</feature>
<evidence type="ECO:0000313" key="5">
    <source>
        <dbReference type="Proteomes" id="UP001141327"/>
    </source>
</evidence>
<evidence type="ECO:0000256" key="1">
    <source>
        <dbReference type="SAM" id="MobiDB-lite"/>
    </source>
</evidence>
<feature type="compositionally biased region" description="Low complexity" evidence="1">
    <location>
        <begin position="426"/>
        <end position="443"/>
    </location>
</feature>
<feature type="transmembrane region" description="Helical" evidence="2">
    <location>
        <begin position="189"/>
        <end position="207"/>
    </location>
</feature>
<sequence>MCCRVSLWPFLVVLASLTLVQAIDPDVTPVVLKNFKPGALSLSNYIPRAVAVIPVYPTDYTTFSSLSVDLFVPSKNVKVYMRRVLQDHEIDPSESNHDLSCRNFSATMFPSSGRNLTIDILPSKGYLCTLHYERLLFTPGLYALSVSLVDPNNELQRLHKRLGKENPGLDASMSAYTVLVYPKISMDNTALALFFMALVFVAAGWFICRQTVVVDVIAIAWACFQCFTAARASTPGPVTWGRLFSAVLQYPVLIALALPLYSLLRVVLLKEWMQHAVWRMAREAIVLTVGVFMNGALILHLMVISASLWARLVPVTATLLNMAAYLWMVAKLHSAQGEDREFWKSLVERGQILGKTRHRRHALKRNLRKFGGVPGLEEAENEGDGPLPPDDVLAAGAKEAKKGKGRKKSHRLLEEGAEDADPSGAGLLLAESDSDELLSLTESGTDEVDEDDSDVGQFLPKRSAPIEWPPKQQEAEKPQSTEKATRVDEHDPTKTE</sequence>
<evidence type="ECO:0000256" key="3">
    <source>
        <dbReference type="SAM" id="SignalP"/>
    </source>
</evidence>
<dbReference type="EMBL" id="JAPMOS010000074">
    <property type="protein sequence ID" value="KAJ4456314.1"/>
    <property type="molecule type" value="Genomic_DNA"/>
</dbReference>
<organism evidence="4 5">
    <name type="scientific">Paratrimastix pyriformis</name>
    <dbReference type="NCBI Taxonomy" id="342808"/>
    <lineage>
        <taxon>Eukaryota</taxon>
        <taxon>Metamonada</taxon>
        <taxon>Preaxostyla</taxon>
        <taxon>Paratrimastigidae</taxon>
        <taxon>Paratrimastix</taxon>
    </lineage>
</organism>
<evidence type="ECO:0000256" key="2">
    <source>
        <dbReference type="SAM" id="Phobius"/>
    </source>
</evidence>
<keyword evidence="5" id="KW-1185">Reference proteome</keyword>
<accession>A0ABQ8UAJ0</accession>
<reference evidence="4" key="1">
    <citation type="journal article" date="2022" name="bioRxiv">
        <title>Genomics of Preaxostyla Flagellates Illuminates Evolutionary Transitions and the Path Towards Mitochondrial Loss.</title>
        <authorList>
            <person name="Novak L.V.F."/>
            <person name="Treitli S.C."/>
            <person name="Pyrih J."/>
            <person name="Halakuc P."/>
            <person name="Pipaliya S.V."/>
            <person name="Vacek V."/>
            <person name="Brzon O."/>
            <person name="Soukal P."/>
            <person name="Eme L."/>
            <person name="Dacks J.B."/>
            <person name="Karnkowska A."/>
            <person name="Elias M."/>
            <person name="Hampl V."/>
        </authorList>
    </citation>
    <scope>NUCLEOTIDE SEQUENCE</scope>
    <source>
        <strain evidence="4">RCP-MX</strain>
    </source>
</reference>
<feature type="transmembrane region" description="Helical" evidence="2">
    <location>
        <begin position="284"/>
        <end position="303"/>
    </location>
</feature>
<keyword evidence="3" id="KW-0732">Signal</keyword>